<evidence type="ECO:0000259" key="9">
    <source>
        <dbReference type="SMART" id="SM01389"/>
    </source>
</evidence>
<dbReference type="AlphaFoldDB" id="A0AAU9K8F2"/>
<evidence type="ECO:0000256" key="8">
    <source>
        <dbReference type="PIRNR" id="PIRNR025023"/>
    </source>
</evidence>
<keyword evidence="3" id="KW-0479">Metal-binding</keyword>
<dbReference type="Pfam" id="PF06093">
    <property type="entry name" value="Spt4"/>
    <property type="match status" value="1"/>
</dbReference>
<gene>
    <name evidence="10" type="ORF">BSTOLATCC_MIC58028</name>
</gene>
<dbReference type="GO" id="GO:0000993">
    <property type="term" value="F:RNA polymerase II complex binding"/>
    <property type="evidence" value="ECO:0007669"/>
    <property type="project" value="TreeGrafter"/>
</dbReference>
<evidence type="ECO:0000256" key="6">
    <source>
        <dbReference type="ARBA" id="ARBA00023163"/>
    </source>
</evidence>
<keyword evidence="4" id="KW-0863">Zinc-finger</keyword>
<dbReference type="Gene3D" id="3.30.40.210">
    <property type="match status" value="1"/>
</dbReference>
<protein>
    <recommendedName>
        <fullName evidence="9">Spt4/RpoE2 zinc finger domain-containing protein</fullName>
    </recommendedName>
</protein>
<dbReference type="GO" id="GO:0006355">
    <property type="term" value="P:regulation of DNA-templated transcription"/>
    <property type="evidence" value="ECO:0007669"/>
    <property type="project" value="InterPro"/>
</dbReference>
<organism evidence="10 11">
    <name type="scientific">Blepharisma stoltei</name>
    <dbReference type="NCBI Taxonomy" id="1481888"/>
    <lineage>
        <taxon>Eukaryota</taxon>
        <taxon>Sar</taxon>
        <taxon>Alveolata</taxon>
        <taxon>Ciliophora</taxon>
        <taxon>Postciliodesmatophora</taxon>
        <taxon>Heterotrichea</taxon>
        <taxon>Heterotrichida</taxon>
        <taxon>Blepharismidae</taxon>
        <taxon>Blepharisma</taxon>
    </lineage>
</organism>
<keyword evidence="11" id="KW-1185">Reference proteome</keyword>
<comment type="similarity">
    <text evidence="2 8">Belongs to the SPT4 family.</text>
</comment>
<evidence type="ECO:0000313" key="11">
    <source>
        <dbReference type="Proteomes" id="UP001162131"/>
    </source>
</evidence>
<dbReference type="GO" id="GO:0008270">
    <property type="term" value="F:zinc ion binding"/>
    <property type="evidence" value="ECO:0007669"/>
    <property type="project" value="UniProtKB-KW"/>
</dbReference>
<evidence type="ECO:0000256" key="3">
    <source>
        <dbReference type="ARBA" id="ARBA00022723"/>
    </source>
</evidence>
<dbReference type="PIRSF" id="PIRSF025023">
    <property type="entry name" value="Spt4"/>
    <property type="match status" value="1"/>
</dbReference>
<dbReference type="SMART" id="SM01389">
    <property type="entry name" value="Spt4"/>
    <property type="match status" value="1"/>
</dbReference>
<dbReference type="EMBL" id="CAJZBQ010000056">
    <property type="protein sequence ID" value="CAG9333209.1"/>
    <property type="molecule type" value="Genomic_DNA"/>
</dbReference>
<name>A0AAU9K8F2_9CILI</name>
<keyword evidence="7 8" id="KW-0539">Nucleus</keyword>
<dbReference type="GO" id="GO:0032044">
    <property type="term" value="C:DSIF complex"/>
    <property type="evidence" value="ECO:0007669"/>
    <property type="project" value="TreeGrafter"/>
</dbReference>
<dbReference type="GO" id="GO:0140673">
    <property type="term" value="P:transcription elongation-coupled chromatin remodeling"/>
    <property type="evidence" value="ECO:0007669"/>
    <property type="project" value="InterPro"/>
</dbReference>
<dbReference type="InterPro" id="IPR009287">
    <property type="entry name" value="Spt4"/>
</dbReference>
<dbReference type="SUPFAM" id="SSF63393">
    <property type="entry name" value="RNA polymerase subunits"/>
    <property type="match status" value="1"/>
</dbReference>
<proteinExistence type="inferred from homology"/>
<keyword evidence="6 8" id="KW-0804">Transcription</keyword>
<evidence type="ECO:0000313" key="10">
    <source>
        <dbReference type="EMBL" id="CAG9333209.1"/>
    </source>
</evidence>
<dbReference type="Proteomes" id="UP001162131">
    <property type="component" value="Unassembled WGS sequence"/>
</dbReference>
<feature type="domain" description="Spt4/RpoE2 zinc finger" evidence="9">
    <location>
        <begin position="13"/>
        <end position="89"/>
    </location>
</feature>
<comment type="caution">
    <text evidence="10">The sequence shown here is derived from an EMBL/GenBank/DDBJ whole genome shotgun (WGS) entry which is preliminary data.</text>
</comment>
<reference evidence="10" key="1">
    <citation type="submission" date="2021-09" db="EMBL/GenBank/DDBJ databases">
        <authorList>
            <consortium name="AG Swart"/>
            <person name="Singh M."/>
            <person name="Singh A."/>
            <person name="Seah K."/>
            <person name="Emmerich C."/>
        </authorList>
    </citation>
    <scope>NUCLEOTIDE SEQUENCE</scope>
    <source>
        <strain evidence="10">ATCC30299</strain>
    </source>
</reference>
<dbReference type="PANTHER" id="PTHR12882">
    <property type="entry name" value="SUPPRESSOR OF TY 4"/>
    <property type="match status" value="1"/>
</dbReference>
<dbReference type="InterPro" id="IPR022800">
    <property type="entry name" value="Spt4/RpoE2_Znf"/>
</dbReference>
<dbReference type="CDD" id="cd07973">
    <property type="entry name" value="Spt4"/>
    <property type="match status" value="1"/>
</dbReference>
<keyword evidence="5" id="KW-0862">Zinc</keyword>
<evidence type="ECO:0000256" key="5">
    <source>
        <dbReference type="ARBA" id="ARBA00022833"/>
    </source>
</evidence>
<evidence type="ECO:0000256" key="7">
    <source>
        <dbReference type="ARBA" id="ARBA00023242"/>
    </source>
</evidence>
<dbReference type="FunFam" id="3.30.40.210:FF:000002">
    <property type="entry name" value="Transcription elongation factor SPT4 homolog"/>
    <property type="match status" value="1"/>
</dbReference>
<accession>A0AAU9K8F2</accession>
<sequence length="104" mass="11868">MTEGIAPATYTKLRACLRCKLIKSEDQWLKDGCENCEQLEIKNDSERMIDCTTSRFEGIISMINPAQSWVGRWNRLSNKIPGCYALDVQGVLPEDVPEEDEEKD</sequence>
<evidence type="ECO:0000256" key="2">
    <source>
        <dbReference type="ARBA" id="ARBA00010464"/>
    </source>
</evidence>
<comment type="subcellular location">
    <subcellularLocation>
        <location evidence="1 8">Nucleus</location>
    </subcellularLocation>
</comment>
<dbReference type="InterPro" id="IPR038510">
    <property type="entry name" value="Spt4_sf"/>
</dbReference>
<dbReference type="InterPro" id="IPR029040">
    <property type="entry name" value="RPABC4/Spt4"/>
</dbReference>
<evidence type="ECO:0000256" key="1">
    <source>
        <dbReference type="ARBA" id="ARBA00004123"/>
    </source>
</evidence>
<dbReference type="PANTHER" id="PTHR12882:SF1">
    <property type="entry name" value="TRANSCRIPTION ELONGATION FACTOR SPT4"/>
    <property type="match status" value="1"/>
</dbReference>
<evidence type="ECO:0000256" key="4">
    <source>
        <dbReference type="ARBA" id="ARBA00022771"/>
    </source>
</evidence>